<evidence type="ECO:0000259" key="2">
    <source>
        <dbReference type="Pfam" id="PF14400"/>
    </source>
</evidence>
<name>A0A934RMC6_9BACT</name>
<dbReference type="AlphaFoldDB" id="A0A934RMC6"/>
<keyword evidence="1" id="KW-0472">Membrane</keyword>
<protein>
    <submittedName>
        <fullName evidence="4">UUP1 family membrane protein</fullName>
    </submittedName>
</protein>
<dbReference type="Pfam" id="PF14400">
    <property type="entry name" value="Transglut_i_TM"/>
    <property type="match status" value="1"/>
</dbReference>
<evidence type="ECO:0000313" key="4">
    <source>
        <dbReference type="EMBL" id="MBK1833468.1"/>
    </source>
</evidence>
<keyword evidence="5" id="KW-1185">Reference proteome</keyword>
<feature type="transmembrane region" description="Helical" evidence="1">
    <location>
        <begin position="411"/>
        <end position="429"/>
    </location>
</feature>
<keyword evidence="1" id="KW-0812">Transmembrane</keyword>
<dbReference type="EMBL" id="JAENIO010000009">
    <property type="protein sequence ID" value="MBK1833468.1"/>
    <property type="molecule type" value="Genomic_DNA"/>
</dbReference>
<organism evidence="4 5">
    <name type="scientific">Roseibacillus ishigakijimensis</name>
    <dbReference type="NCBI Taxonomy" id="454146"/>
    <lineage>
        <taxon>Bacteria</taxon>
        <taxon>Pseudomonadati</taxon>
        <taxon>Verrucomicrobiota</taxon>
        <taxon>Verrucomicrobiia</taxon>
        <taxon>Verrucomicrobiales</taxon>
        <taxon>Verrucomicrobiaceae</taxon>
        <taxon>Roseibacillus</taxon>
    </lineage>
</organism>
<proteinExistence type="predicted"/>
<keyword evidence="1" id="KW-1133">Transmembrane helix</keyword>
<dbReference type="RefSeq" id="WP_200390901.1">
    <property type="nucleotide sequence ID" value="NZ_JAENIO010000009.1"/>
</dbReference>
<accession>A0A934RMC6</accession>
<feature type="transmembrane region" description="Helical" evidence="1">
    <location>
        <begin position="384"/>
        <end position="405"/>
    </location>
</feature>
<feature type="transmembrane region" description="Helical" evidence="1">
    <location>
        <begin position="473"/>
        <end position="493"/>
    </location>
</feature>
<feature type="domain" description="7 transmembrane helices usually fused to an inactive transglutaminase" evidence="3">
    <location>
        <begin position="264"/>
        <end position="505"/>
    </location>
</feature>
<dbReference type="Proteomes" id="UP000604083">
    <property type="component" value="Unassembled WGS sequence"/>
</dbReference>
<evidence type="ECO:0000256" key="1">
    <source>
        <dbReference type="SAM" id="Phobius"/>
    </source>
</evidence>
<feature type="domain" description="Inactive transglutaminase fused to 7 transmembrane helices" evidence="2">
    <location>
        <begin position="25"/>
        <end position="188"/>
    </location>
</feature>
<dbReference type="InterPro" id="IPR025840">
    <property type="entry name" value="7TM_transglut"/>
</dbReference>
<gene>
    <name evidence="4" type="ORF">JIN78_05275</name>
</gene>
<comment type="caution">
    <text evidence="4">The sequence shown here is derived from an EMBL/GenBank/DDBJ whole genome shotgun (WGS) entry which is preliminary data.</text>
</comment>
<feature type="transmembrane region" description="Helical" evidence="1">
    <location>
        <begin position="313"/>
        <end position="330"/>
    </location>
</feature>
<dbReference type="Pfam" id="PF14402">
    <property type="entry name" value="7TM_transglut"/>
    <property type="match status" value="1"/>
</dbReference>
<evidence type="ECO:0000313" key="5">
    <source>
        <dbReference type="Proteomes" id="UP000604083"/>
    </source>
</evidence>
<reference evidence="4" key="1">
    <citation type="submission" date="2021-01" db="EMBL/GenBank/DDBJ databases">
        <title>Modified the classification status of verrucomicrobia.</title>
        <authorList>
            <person name="Feng X."/>
        </authorList>
    </citation>
    <scope>NUCLEOTIDE SEQUENCE</scope>
    <source>
        <strain evidence="4">KCTC 12986</strain>
    </source>
</reference>
<evidence type="ECO:0000259" key="3">
    <source>
        <dbReference type="Pfam" id="PF14402"/>
    </source>
</evidence>
<dbReference type="InterPro" id="IPR025838">
    <property type="entry name" value="Transglut_i_TM"/>
</dbReference>
<sequence length="508" mass="56418">MKRKSALLWGLVLVFCVLGLGLAIHKHRSLGVPLLPGQKQTSWTVEATVSFEANGNEVEVALGLPPLQESSEVRQEVASLGYGYQERREPGQGRRGIWSARSRSGPQRLYYQISLAEDKLRGLNQISGPAPVVEPAAVGGSESERLARETLRKECRERSANAETFVSQLRERLFGQSLSQEAGFLRRSYEARIGSGWEISLLQDFLSLEGIPFRNAWGVVLNEDLGSQRPIPMIEFHDGRNWESMEVVTSREPGELIVWSRGDSLLDVRGGSQSQVFFTSIKNLAPLSALDALKDGPMWIGSIAALPVKERRVFRYIALIPVGAFIIVFLRNIVGFNMLGTFMPVLLALSFLEIPLGPALLMFSALLAAGLFFRFFLSRLNLLVVPRVAACVVVVSLLMIVFGLLSWRLGLTVGLEVTVFPMVVLAWTIERMSMLWDEEGPGEALKQAGGSLASAVLAYLVMRIRVVDYWAQYFPELLLILLAGILLIGRYTGYRLSELMRFKSFAKI</sequence>